<evidence type="ECO:0000313" key="1">
    <source>
        <dbReference type="EMBL" id="HGG01821.1"/>
    </source>
</evidence>
<protein>
    <submittedName>
        <fullName evidence="1">DUF1802 family protein</fullName>
    </submittedName>
</protein>
<reference evidence="1" key="1">
    <citation type="journal article" date="2020" name="mSystems">
        <title>Genome- and Community-Level Interaction Insights into Carbon Utilization and Element Cycling Functions of Hydrothermarchaeota in Hydrothermal Sediment.</title>
        <authorList>
            <person name="Zhou Z."/>
            <person name="Liu Y."/>
            <person name="Xu W."/>
            <person name="Pan J."/>
            <person name="Luo Z.H."/>
            <person name="Li M."/>
        </authorList>
    </citation>
    <scope>NUCLEOTIDE SEQUENCE [LARGE SCALE GENOMIC DNA]</scope>
    <source>
        <strain evidence="1">SpSt-374</strain>
    </source>
</reference>
<accession>A0A7C3ZN28</accession>
<dbReference type="PIRSF" id="PIRSF018957">
    <property type="entry name" value="UCP018957"/>
    <property type="match status" value="1"/>
</dbReference>
<dbReference type="EMBL" id="DSPX01000146">
    <property type="protein sequence ID" value="HGG01821.1"/>
    <property type="molecule type" value="Genomic_DNA"/>
</dbReference>
<dbReference type="InterPro" id="IPR014923">
    <property type="entry name" value="DUF1802"/>
</dbReference>
<sequence>MTKDKRQMALKEWAVAVDALVQGETILLLRKGGIREEGGRFQVPHREVLLYPTYEHQNPELLKPEYAQITPVASGWHPETVPIAAWAEIDQVLQVTEEEKVERLLPYHIWNQRWVEERLGWKPRQPLYILLVRTYKLSQPHEIPYRPEYGGCRSWIEIATPITVEGATPVLTDTEYQELAQDILSFLA</sequence>
<dbReference type="InterPro" id="IPR008307">
    <property type="entry name" value="UCP018957"/>
</dbReference>
<comment type="caution">
    <text evidence="1">The sequence shown here is derived from an EMBL/GenBank/DDBJ whole genome shotgun (WGS) entry which is preliminary data.</text>
</comment>
<proteinExistence type="predicted"/>
<dbReference type="AlphaFoldDB" id="A0A7C3ZN28"/>
<gene>
    <name evidence="1" type="ORF">ENR15_14530</name>
</gene>
<name>A0A7C3ZN28_9CYAN</name>
<dbReference type="Pfam" id="PF08819">
    <property type="entry name" value="DUF1802"/>
    <property type="match status" value="1"/>
</dbReference>
<organism evidence="1">
    <name type="scientific">Planktothricoides sp. SpSt-374</name>
    <dbReference type="NCBI Taxonomy" id="2282167"/>
    <lineage>
        <taxon>Bacteria</taxon>
        <taxon>Bacillati</taxon>
        <taxon>Cyanobacteriota</taxon>
        <taxon>Cyanophyceae</taxon>
        <taxon>Oscillatoriophycideae</taxon>
        <taxon>Oscillatoriales</taxon>
        <taxon>Oscillatoriaceae</taxon>
        <taxon>Planktothricoides</taxon>
    </lineage>
</organism>